<evidence type="ECO:0000256" key="3">
    <source>
        <dbReference type="ARBA" id="ARBA00022918"/>
    </source>
</evidence>
<feature type="region of interest" description="Disordered" evidence="5">
    <location>
        <begin position="730"/>
        <end position="775"/>
    </location>
</feature>
<dbReference type="PANTHER" id="PTHR11439">
    <property type="entry name" value="GAG-POL-RELATED RETROTRANSPOSON"/>
    <property type="match status" value="1"/>
</dbReference>
<feature type="compositionally biased region" description="Low complexity" evidence="5">
    <location>
        <begin position="398"/>
        <end position="419"/>
    </location>
</feature>
<keyword evidence="2" id="KW-0548">Nucleotidyltransferase</keyword>
<dbReference type="Proteomes" id="UP000186817">
    <property type="component" value="Unassembled WGS sequence"/>
</dbReference>
<comment type="caution">
    <text evidence="7">The sequence shown here is derived from an EMBL/GenBank/DDBJ whole genome shotgun (WGS) entry which is preliminary data.</text>
</comment>
<feature type="region of interest" description="Disordered" evidence="5">
    <location>
        <begin position="2527"/>
        <end position="2571"/>
    </location>
</feature>
<dbReference type="InterPro" id="IPR001878">
    <property type="entry name" value="Znf_CCHC"/>
</dbReference>
<proteinExistence type="predicted"/>
<dbReference type="EMBL" id="LSRX01000706">
    <property type="protein sequence ID" value="OLP90549.1"/>
    <property type="molecule type" value="Genomic_DNA"/>
</dbReference>
<feature type="compositionally biased region" description="Low complexity" evidence="5">
    <location>
        <begin position="1136"/>
        <end position="1145"/>
    </location>
</feature>
<dbReference type="GO" id="GO:0003964">
    <property type="term" value="F:RNA-directed DNA polymerase activity"/>
    <property type="evidence" value="ECO:0007669"/>
    <property type="project" value="UniProtKB-KW"/>
</dbReference>
<feature type="region of interest" description="Disordered" evidence="5">
    <location>
        <begin position="1110"/>
        <end position="1255"/>
    </location>
</feature>
<sequence length="2571" mass="281825">MGPASAVCGELGLSSLERGNRMRNDKNDEAKDDSHKLCNRRSPLRADKGHFMLLALAVLPVLWRLVAAAQATQAAEAVMASAHEARRIEALSRFIQKPDMYRPDTREQEIDQWVDWRHVMRNYLGVIDSNYLVEMDLVEAATHEEAGLDAARHPDAARRSRELYAILASFMRGRPLKILRNVPSSNGYEAWRQLMLEMQPRTRQRQLALMTQLRKMTFDMKKSLNEQLGKFDEVVREYERISGSTYPEDLKVSTLVNAAPGPLQVQLHMSLRADTTYNELKEKVLAYERSTTKWQAASGLQFPAVAANDTATPMEIDAVSYAGGKKGKKGDEKGKKGKGKDRDSKGRPKGGKPKGGKPEPKKGGRPTGKCHTCGKQGHFSRDCWHNRPGGKGVHQVQEETSSSPSSTATTVAAPTQQPVHPAAKAVRRIKLSTPPTAATTEIFDISEDTVAEFALEPADPYFVQMVTATTDEDPPVEEDEPALIILDSGADASMVPYSFGGRGSPAGGSPPVLQDAQGNKIDGGTHRKFDFWFEAADGKRFAVREQCVVGNVQVPLLAVGKLLRRGWQIINDGELKLQEPFGRAAKVAFRHNSLALRGHIRAVTLSTPSPAAVPALTDHPRTLPAAPPVIPLPDYLKEIVGREGMHELPHGIKGHYAPEAFKLMDGRMWYDADVFSARTTLVKKANGSWIQIENSSDYAYEASPFGPIANRGCERITLFRMESFGEGFFEGRGMAPKASTRFAAESEDEPTPEQPKQPETPKPDEPEETEHAMETDEGDYLEELAAGKAVEKAKQVFERAPRPVTEPPAVPSEAEVKAHRLTHIPYARWCSTCVKTRARGDKHGSRKDVDRTPMVQVDFFFTTVDPDGRPEEEELPEHPCSLVGIDGDTRMELLRFTIALHDEEHIVLQSDGEPSIKAVVRATAEARASLGRRTTQRTTPTGDHQANGAAERAVQTVRRLGNTLVEDIEETYGKLPVGADLRLWAQPHAAFLYNRFHVCPHLQLTPYEAAFGGKPYAGRLCIFGETVYGKMVTPYKGGAQWITGAWVGINPANGTHSILTDKGAMEAGSVRRAATQEPPSKFCGLPWEAASAVLRPKKAKRVGPVAVAFPVADQAPKGRDDDEHGPSSDEEARGVEQAAQALESAKALEEKARDEKAHASDSSEEMIAGEAAPPSRAGPPQRRPEQAAATSAGTKRKAEEAQEEAQTGTKRTSEEAQREAQTSAKRTHEEAQREAQTSTKRTHEEADLDDSNQAMNVRRVETVDAEWYTVRTFAVPEGDVAHMAVEDLEGNDQHDKHIVTGDADQPPTLEAHMLRDYDDQAEVEEIERLIQMGVLVEPVPGEEAEVSSTTFATIWKGDKGTWWLVARQYRWATDMEAEDTFSPASIGSLLRHVVVLAQTWGTPIWVCDVKDAYLNVEQPKDAPVVVDAPRFPTPDAMARRGGSSAEYLDIYSLLGEPRLRNTPGPVGDLFMVDDSKALGPTDGTLFRTVVGKLLYIAAERPDVQVVIQFLASKAAAPTEGALRVLKHLAGFMKATEGHGVNLKAAKGASIMNFAAHDTYNQHVVEAVSDSNFATDRATRKSLSSGHVYIDRCLMFSFVRSQKVVTLSSGEAELVALTQTVGESILIHKGFARRILTVSSRELVCDKQTDIMAAAMTAEVRGVIETFLAKAKAGTLVQSVNALHDFLLKQKLAWSLKLSCEFIGVHPENRDGLGISASHVSDLISNIASIGYSSAEARAICIEIPEDSRGDACRDFNCRLAEEANGKLAPVQAHLVKYASVVGSHANQACRAFLHGIPHDDQKVTIDGRLSLDKLHVLDPSWCSAIREGMQWMVISHQVCEAFPDYVGLAQSAGNAAAQIASGEGELQLARKVNQAIQEFMSRAGKDTVTYSDVAPGILRSKPPSGSSLPGIFTFVLRYGGGAAHDSFLSRSEKHIRAHGHAARSLGADFWSALSTECKGTTNQRVLFRHMILKLAFCGPEKLLNLADVRRCMTAKDILGKADEAESLMKRMKQLLSSDDRLTPEVASATLSEVEMELVAVIFQKKKFTALRKYDDAGAPVNNARVVELGFDKGVQVIRKADEVVAVVEEIQPDKVTLKLASDGSLVTCSANAFIQGKWKKHTDKSQPIQVGEWWESSPCASPDFLISTVKGRVMLSMLQQYEAFKHEKALQIFSKPREVKSLKAFAVGALQVPICTNRVDIRPSSQAGSQGAILIGSMKGAGADMSVYIVPSVTFPKDGNIGFISPAWCMKASCDKEECNCEVSAPAAAKNFSKQKLEKMSASIHLPSIRNFRKIEVDDSLVIFRPDLAKADDIEKLEPLTPTPAPKKKGSARDTMDDGEQLAADAEDPEAADEAVMDAPIQIFKATCIKGPNLKQPWLPDVQSVSGVDYIKLGKWDRDLTLFATGIPLNFAATKKRPSHNINVTWFEDMKKARQEACDSAVKKVIVEAAEAEGKPVPKRIRPARDDDQFLIGKTVMLDCPEVRNKEVLEPARQINFLWGTKSDLFMELTEANLSYVRHAIKESEPFVQQPKKGKFGSPKRMRKRGRKPKGDAEAPDLALDGDDDEPQGDE</sequence>
<dbReference type="SMART" id="SM00343">
    <property type="entry name" value="ZnF_C2HC"/>
    <property type="match status" value="1"/>
</dbReference>
<dbReference type="GO" id="GO:0008270">
    <property type="term" value="F:zinc ion binding"/>
    <property type="evidence" value="ECO:0007669"/>
    <property type="project" value="UniProtKB-KW"/>
</dbReference>
<evidence type="ECO:0000256" key="5">
    <source>
        <dbReference type="SAM" id="MobiDB-lite"/>
    </source>
</evidence>
<dbReference type="PANTHER" id="PTHR11439:SF463">
    <property type="entry name" value="REVERSE TRANSCRIPTASE TY1_COPIA-TYPE DOMAIN-CONTAINING PROTEIN"/>
    <property type="match status" value="1"/>
</dbReference>
<keyword evidence="4" id="KW-0862">Zinc</keyword>
<organism evidence="7 8">
    <name type="scientific">Symbiodinium microadriaticum</name>
    <name type="common">Dinoflagellate</name>
    <name type="synonym">Zooxanthella microadriatica</name>
    <dbReference type="NCBI Taxonomy" id="2951"/>
    <lineage>
        <taxon>Eukaryota</taxon>
        <taxon>Sar</taxon>
        <taxon>Alveolata</taxon>
        <taxon>Dinophyceae</taxon>
        <taxon>Suessiales</taxon>
        <taxon>Symbiodiniaceae</taxon>
        <taxon>Symbiodinium</taxon>
    </lineage>
</organism>
<dbReference type="InterPro" id="IPR036397">
    <property type="entry name" value="RNaseH_sf"/>
</dbReference>
<evidence type="ECO:0000313" key="8">
    <source>
        <dbReference type="Proteomes" id="UP000186817"/>
    </source>
</evidence>
<feature type="region of interest" description="Disordered" evidence="5">
    <location>
        <begin position="322"/>
        <end position="421"/>
    </location>
</feature>
<dbReference type="GO" id="GO:0004190">
    <property type="term" value="F:aspartic-type endopeptidase activity"/>
    <property type="evidence" value="ECO:0007669"/>
    <property type="project" value="InterPro"/>
</dbReference>
<dbReference type="PROSITE" id="PS50158">
    <property type="entry name" value="ZF_CCHC"/>
    <property type="match status" value="1"/>
</dbReference>
<keyword evidence="8" id="KW-1185">Reference proteome</keyword>
<protein>
    <submittedName>
        <fullName evidence="7">Putative mitochondrial protein</fullName>
    </submittedName>
</protein>
<evidence type="ECO:0000259" key="6">
    <source>
        <dbReference type="PROSITE" id="PS50158"/>
    </source>
</evidence>
<evidence type="ECO:0000256" key="2">
    <source>
        <dbReference type="ARBA" id="ARBA00022695"/>
    </source>
</evidence>
<feature type="compositionally biased region" description="Basic and acidic residues" evidence="5">
    <location>
        <begin position="1146"/>
        <end position="1161"/>
    </location>
</feature>
<evidence type="ECO:0000256" key="1">
    <source>
        <dbReference type="ARBA" id="ARBA00022679"/>
    </source>
</evidence>
<reference evidence="7 8" key="1">
    <citation type="submission" date="2016-02" db="EMBL/GenBank/DDBJ databases">
        <title>Genome analysis of coral dinoflagellate symbionts highlights evolutionary adaptations to a symbiotic lifestyle.</title>
        <authorList>
            <person name="Aranda M."/>
            <person name="Li Y."/>
            <person name="Liew Y.J."/>
            <person name="Baumgarten S."/>
            <person name="Simakov O."/>
            <person name="Wilson M."/>
            <person name="Piel J."/>
            <person name="Ashoor H."/>
            <person name="Bougouffa S."/>
            <person name="Bajic V.B."/>
            <person name="Ryu T."/>
            <person name="Ravasi T."/>
            <person name="Bayer T."/>
            <person name="Micklem G."/>
            <person name="Kim H."/>
            <person name="Bhak J."/>
            <person name="Lajeunesse T.C."/>
            <person name="Voolstra C.R."/>
        </authorList>
    </citation>
    <scope>NUCLEOTIDE SEQUENCE [LARGE SCALE GENOMIC DNA]</scope>
    <source>
        <strain evidence="7 8">CCMP2467</strain>
    </source>
</reference>
<dbReference type="Gene3D" id="3.30.420.10">
    <property type="entry name" value="Ribonuclease H-like superfamily/Ribonuclease H"/>
    <property type="match status" value="1"/>
</dbReference>
<dbReference type="GO" id="GO:0003676">
    <property type="term" value="F:nucleic acid binding"/>
    <property type="evidence" value="ECO:0007669"/>
    <property type="project" value="InterPro"/>
</dbReference>
<dbReference type="InterPro" id="IPR001969">
    <property type="entry name" value="Aspartic_peptidase_AS"/>
</dbReference>
<dbReference type="Gene3D" id="4.10.60.10">
    <property type="entry name" value="Zinc finger, CCHC-type"/>
    <property type="match status" value="1"/>
</dbReference>
<feature type="compositionally biased region" description="Acidic residues" evidence="5">
    <location>
        <begin position="2560"/>
        <end position="2571"/>
    </location>
</feature>
<dbReference type="GO" id="GO:0006508">
    <property type="term" value="P:proteolysis"/>
    <property type="evidence" value="ECO:0007669"/>
    <property type="project" value="InterPro"/>
</dbReference>
<accession>A0A1Q9D5Q2</accession>
<evidence type="ECO:0000313" key="7">
    <source>
        <dbReference type="EMBL" id="OLP90549.1"/>
    </source>
</evidence>
<dbReference type="OrthoDB" id="439432at2759"/>
<keyword evidence="1" id="KW-0808">Transferase</keyword>
<feature type="region of interest" description="Disordered" evidence="5">
    <location>
        <begin position="927"/>
        <end position="948"/>
    </location>
</feature>
<keyword evidence="4" id="KW-0479">Metal-binding</keyword>
<feature type="compositionally biased region" description="Low complexity" evidence="5">
    <location>
        <begin position="932"/>
        <end position="941"/>
    </location>
</feature>
<name>A0A1Q9D5Q2_SYMMI</name>
<keyword evidence="3" id="KW-0695">RNA-directed DNA polymerase</keyword>
<feature type="domain" description="CCHC-type" evidence="6">
    <location>
        <begin position="369"/>
        <end position="383"/>
    </location>
</feature>
<feature type="compositionally biased region" description="Basic and acidic residues" evidence="5">
    <location>
        <begin position="329"/>
        <end position="346"/>
    </location>
</feature>
<feature type="compositionally biased region" description="Basic residues" evidence="5">
    <location>
        <begin position="2532"/>
        <end position="2548"/>
    </location>
</feature>
<feature type="compositionally biased region" description="Acidic residues" evidence="5">
    <location>
        <begin position="2337"/>
        <end position="2347"/>
    </location>
</feature>
<keyword evidence="4" id="KW-0863">Zinc-finger</keyword>
<evidence type="ECO:0000256" key="4">
    <source>
        <dbReference type="PROSITE-ProRule" id="PRU00047"/>
    </source>
</evidence>
<feature type="compositionally biased region" description="Basic and acidic residues" evidence="5">
    <location>
        <begin position="1116"/>
        <end position="1134"/>
    </location>
</feature>
<feature type="compositionally biased region" description="Basic and acidic residues" evidence="5">
    <location>
        <begin position="759"/>
        <end position="774"/>
    </location>
</feature>
<dbReference type="PROSITE" id="PS00141">
    <property type="entry name" value="ASP_PROTEASE"/>
    <property type="match status" value="1"/>
</dbReference>
<gene>
    <name evidence="7" type="ORF">AK812_SmicGene27908</name>
</gene>
<feature type="region of interest" description="Disordered" evidence="5">
    <location>
        <begin position="2315"/>
        <end position="2347"/>
    </location>
</feature>